<sequence>MVTIVLMAMISLSSVSCVEVNNNGLAQRLSNAGKLLLVDIMMKGIEGDGNLCPGEVCVHRPMDCAPGCGCLIIPGAQLWLSIGGLCGCPIYLASNFNAAGAASIESETTITKSLSSVSCVEVNNNGLAQRLSNAGKLLLVDIMMKGIEGDGNLFPGEVCVHRPMDCAPGCGCLIIPGVCYGNCCK</sequence>
<dbReference type="Proteomes" id="UP000813462">
    <property type="component" value="Unassembled WGS sequence"/>
</dbReference>
<comment type="caution">
    <text evidence="2">The sequence shown here is derived from an EMBL/GenBank/DDBJ whole genome shotgun (WGS) entry which is preliminary data.</text>
</comment>
<feature type="chain" id="PRO_5037217615" evidence="1">
    <location>
        <begin position="18"/>
        <end position="185"/>
    </location>
</feature>
<name>A0A978W2U5_ZIZJJ</name>
<evidence type="ECO:0000313" key="3">
    <source>
        <dbReference type="Proteomes" id="UP000813462"/>
    </source>
</evidence>
<dbReference type="AlphaFoldDB" id="A0A978W2U5"/>
<protein>
    <submittedName>
        <fullName evidence="2">Uncharacterized protein</fullName>
    </submittedName>
</protein>
<feature type="signal peptide" evidence="1">
    <location>
        <begin position="1"/>
        <end position="17"/>
    </location>
</feature>
<keyword evidence="1" id="KW-0732">Signal</keyword>
<organism evidence="2 3">
    <name type="scientific">Ziziphus jujuba var. spinosa</name>
    <dbReference type="NCBI Taxonomy" id="714518"/>
    <lineage>
        <taxon>Eukaryota</taxon>
        <taxon>Viridiplantae</taxon>
        <taxon>Streptophyta</taxon>
        <taxon>Embryophyta</taxon>
        <taxon>Tracheophyta</taxon>
        <taxon>Spermatophyta</taxon>
        <taxon>Magnoliopsida</taxon>
        <taxon>eudicotyledons</taxon>
        <taxon>Gunneridae</taxon>
        <taxon>Pentapetalae</taxon>
        <taxon>rosids</taxon>
        <taxon>fabids</taxon>
        <taxon>Rosales</taxon>
        <taxon>Rhamnaceae</taxon>
        <taxon>Paliureae</taxon>
        <taxon>Ziziphus</taxon>
    </lineage>
</organism>
<evidence type="ECO:0000256" key="1">
    <source>
        <dbReference type="SAM" id="SignalP"/>
    </source>
</evidence>
<proteinExistence type="predicted"/>
<evidence type="ECO:0000313" key="2">
    <source>
        <dbReference type="EMBL" id="KAH7546279.1"/>
    </source>
</evidence>
<dbReference type="EMBL" id="JAEACU010000001">
    <property type="protein sequence ID" value="KAH7546279.1"/>
    <property type="molecule type" value="Genomic_DNA"/>
</dbReference>
<reference evidence="2" key="1">
    <citation type="journal article" date="2021" name="Front. Plant Sci.">
        <title>Chromosome-Scale Genome Assembly for Chinese Sour Jujube and Insights Into Its Genome Evolution and Domestication Signature.</title>
        <authorList>
            <person name="Shen L.-Y."/>
            <person name="Luo H."/>
            <person name="Wang X.-L."/>
            <person name="Wang X.-M."/>
            <person name="Qiu X.-J."/>
            <person name="Liu H."/>
            <person name="Zhou S.-S."/>
            <person name="Jia K.-H."/>
            <person name="Nie S."/>
            <person name="Bao Y.-T."/>
            <person name="Zhang R.-G."/>
            <person name="Yun Q.-Z."/>
            <person name="Chai Y.-H."/>
            <person name="Lu J.-Y."/>
            <person name="Li Y."/>
            <person name="Zhao S.-W."/>
            <person name="Mao J.-F."/>
            <person name="Jia S.-G."/>
            <person name="Mao Y.-M."/>
        </authorList>
    </citation>
    <scope>NUCLEOTIDE SEQUENCE</scope>
    <source>
        <strain evidence="2">AT0</strain>
        <tissue evidence="2">Leaf</tissue>
    </source>
</reference>
<gene>
    <name evidence="2" type="ORF">FEM48_Zijuj01G0183400</name>
</gene>
<accession>A0A978W2U5</accession>